<accession>A0A4D5RH49</accession>
<sequence length="90" mass="9479">MGTTAAAFLASTVCIALLCNASSAKTTSLPTQVLDGACVHNGTRITDGETRHSTQPCEAWTCKAADNKLMIEVQCRGRLSRISAHPQAMS</sequence>
<reference evidence="2" key="1">
    <citation type="submission" date="2019-04" db="EMBL/GenBank/DDBJ databases">
        <title>An insight into the mialome of Ixodes scapularis.</title>
        <authorList>
            <person name="Ribeiro J.M."/>
            <person name="Mather T.N."/>
            <person name="Karim S."/>
        </authorList>
    </citation>
    <scope>NUCLEOTIDE SEQUENCE</scope>
</reference>
<feature type="signal peptide" evidence="1">
    <location>
        <begin position="1"/>
        <end position="24"/>
    </location>
</feature>
<dbReference type="VEuPathDB" id="VectorBase:ISCP_025958"/>
<evidence type="ECO:0000313" key="2">
    <source>
        <dbReference type="EMBL" id="MOY35981.1"/>
    </source>
</evidence>
<protein>
    <submittedName>
        <fullName evidence="2">Putative 8.9 kDa protein</fullName>
    </submittedName>
</protein>
<evidence type="ECO:0000256" key="1">
    <source>
        <dbReference type="SAM" id="SignalP"/>
    </source>
</evidence>
<keyword evidence="1" id="KW-0732">Signal</keyword>
<organism evidence="2">
    <name type="scientific">Ixodes scapularis</name>
    <name type="common">Black-legged tick</name>
    <name type="synonym">Deer tick</name>
    <dbReference type="NCBI Taxonomy" id="6945"/>
    <lineage>
        <taxon>Eukaryota</taxon>
        <taxon>Metazoa</taxon>
        <taxon>Ecdysozoa</taxon>
        <taxon>Arthropoda</taxon>
        <taxon>Chelicerata</taxon>
        <taxon>Arachnida</taxon>
        <taxon>Acari</taxon>
        <taxon>Parasitiformes</taxon>
        <taxon>Ixodida</taxon>
        <taxon>Ixodoidea</taxon>
        <taxon>Ixodidae</taxon>
        <taxon>Ixodinae</taxon>
        <taxon>Ixodes</taxon>
    </lineage>
</organism>
<dbReference type="AlphaFoldDB" id="A0A4D5RH49"/>
<proteinExistence type="predicted"/>
<feature type="chain" id="PRO_5020034645" evidence="1">
    <location>
        <begin position="25"/>
        <end position="90"/>
    </location>
</feature>
<name>A0A4D5RH49_IXOSC</name>
<dbReference type="EMBL" id="GHJT01002010">
    <property type="protein sequence ID" value="MOY35981.1"/>
    <property type="molecule type" value="Transcribed_RNA"/>
</dbReference>